<organism evidence="1 2">
    <name type="scientific">Massarina eburnea CBS 473.64</name>
    <dbReference type="NCBI Taxonomy" id="1395130"/>
    <lineage>
        <taxon>Eukaryota</taxon>
        <taxon>Fungi</taxon>
        <taxon>Dikarya</taxon>
        <taxon>Ascomycota</taxon>
        <taxon>Pezizomycotina</taxon>
        <taxon>Dothideomycetes</taxon>
        <taxon>Pleosporomycetidae</taxon>
        <taxon>Pleosporales</taxon>
        <taxon>Massarineae</taxon>
        <taxon>Massarinaceae</taxon>
        <taxon>Massarina</taxon>
    </lineage>
</organism>
<sequence>MDDVASAGPAFPFLELPRELRDQIYNNVFAIPDERGDRALRIERRHLKYFEPSASAILLLLHHECLLLNRQVCREALETLFKKHVVFFSCGPYILKQLLTRIETHNGPPKQWLKWIKRMEFDWVTFPNLKAYPPERSDGRDEWWWEQDGEDVYVDNVRGAQYDGHYDEHDYDEHDYEDGYYDDNLYGAEDSTLYPSWPQQGYSTTEEPDPGPVNDFLGLANHYPFATAVPQQEIMAAHDVDTKLDLLVSMEVTPLFDYLCTSTFALLSSLTIPLYFISKPSRQNRHATRPDATLPTKIRYWVQICVHALLMLHDPATALTEVRVKYMPWDVWASMDPSDDLHRMVEKGIWFLDTEDREDERSGEGEAFRAVWNALREKHGLCNGDERMGLCANVRFLKWAGDLGKWRVGDELEVVFTNG</sequence>
<keyword evidence="2" id="KW-1185">Reference proteome</keyword>
<dbReference type="AlphaFoldDB" id="A0A6A6RN79"/>
<dbReference type="Proteomes" id="UP000799753">
    <property type="component" value="Unassembled WGS sequence"/>
</dbReference>
<evidence type="ECO:0000313" key="1">
    <source>
        <dbReference type="EMBL" id="KAF2636736.1"/>
    </source>
</evidence>
<evidence type="ECO:0008006" key="3">
    <source>
        <dbReference type="Google" id="ProtNLM"/>
    </source>
</evidence>
<gene>
    <name evidence="1" type="ORF">P280DRAFT_483674</name>
</gene>
<accession>A0A6A6RN79</accession>
<dbReference type="InterPro" id="IPR038883">
    <property type="entry name" value="AN11006-like"/>
</dbReference>
<name>A0A6A6RN79_9PLEO</name>
<dbReference type="PANTHER" id="PTHR42085">
    <property type="entry name" value="F-BOX DOMAIN-CONTAINING PROTEIN"/>
    <property type="match status" value="1"/>
</dbReference>
<reference evidence="1" key="1">
    <citation type="journal article" date="2020" name="Stud. Mycol.">
        <title>101 Dothideomycetes genomes: a test case for predicting lifestyles and emergence of pathogens.</title>
        <authorList>
            <person name="Haridas S."/>
            <person name="Albert R."/>
            <person name="Binder M."/>
            <person name="Bloem J."/>
            <person name="Labutti K."/>
            <person name="Salamov A."/>
            <person name="Andreopoulos B."/>
            <person name="Baker S."/>
            <person name="Barry K."/>
            <person name="Bills G."/>
            <person name="Bluhm B."/>
            <person name="Cannon C."/>
            <person name="Castanera R."/>
            <person name="Culley D."/>
            <person name="Daum C."/>
            <person name="Ezra D."/>
            <person name="Gonzalez J."/>
            <person name="Henrissat B."/>
            <person name="Kuo A."/>
            <person name="Liang C."/>
            <person name="Lipzen A."/>
            <person name="Lutzoni F."/>
            <person name="Magnuson J."/>
            <person name="Mondo S."/>
            <person name="Nolan M."/>
            <person name="Ohm R."/>
            <person name="Pangilinan J."/>
            <person name="Park H.-J."/>
            <person name="Ramirez L."/>
            <person name="Alfaro M."/>
            <person name="Sun H."/>
            <person name="Tritt A."/>
            <person name="Yoshinaga Y."/>
            <person name="Zwiers L.-H."/>
            <person name="Turgeon B."/>
            <person name="Goodwin S."/>
            <person name="Spatafora J."/>
            <person name="Crous P."/>
            <person name="Grigoriev I."/>
        </authorList>
    </citation>
    <scope>NUCLEOTIDE SEQUENCE</scope>
    <source>
        <strain evidence="1">CBS 473.64</strain>
    </source>
</reference>
<protein>
    <recommendedName>
        <fullName evidence="3">F-box domain-containing protein</fullName>
    </recommendedName>
</protein>
<dbReference type="EMBL" id="MU006797">
    <property type="protein sequence ID" value="KAF2636736.1"/>
    <property type="molecule type" value="Genomic_DNA"/>
</dbReference>
<dbReference type="PANTHER" id="PTHR42085:SF2">
    <property type="entry name" value="F-BOX DOMAIN-CONTAINING PROTEIN"/>
    <property type="match status" value="1"/>
</dbReference>
<dbReference type="OrthoDB" id="62952at2759"/>
<proteinExistence type="predicted"/>
<evidence type="ECO:0000313" key="2">
    <source>
        <dbReference type="Proteomes" id="UP000799753"/>
    </source>
</evidence>